<evidence type="ECO:0000256" key="5">
    <source>
        <dbReference type="ARBA" id="ARBA00022679"/>
    </source>
</evidence>
<dbReference type="CDD" id="cd16922">
    <property type="entry name" value="HATPase_EvgS-ArcB-TorS-like"/>
    <property type="match status" value="1"/>
</dbReference>
<dbReference type="FunFam" id="3.30.565.10:FF:000010">
    <property type="entry name" value="Sensor histidine kinase RcsC"/>
    <property type="match status" value="1"/>
</dbReference>
<evidence type="ECO:0000313" key="16">
    <source>
        <dbReference type="EMBL" id="MBE9033201.1"/>
    </source>
</evidence>
<evidence type="ECO:0000259" key="14">
    <source>
        <dbReference type="PROSITE" id="PS50112"/>
    </source>
</evidence>
<dbReference type="InterPro" id="IPR000719">
    <property type="entry name" value="Prot_kinase_dom"/>
</dbReference>
<dbReference type="SMART" id="SM00091">
    <property type="entry name" value="PAS"/>
    <property type="match status" value="6"/>
</dbReference>
<dbReference type="GO" id="GO:0000155">
    <property type="term" value="F:phosphorelay sensor kinase activity"/>
    <property type="evidence" value="ECO:0007669"/>
    <property type="project" value="InterPro"/>
</dbReference>
<dbReference type="Pfam" id="PF13426">
    <property type="entry name" value="PAS_9"/>
    <property type="match status" value="4"/>
</dbReference>
<sequence>MSIVPPCRLAGYQVDAVLHTGPYTVVYRAVRLADQQSVVLKLMRQAQPRLQELIRFRNQYALTRHLQHPGIGAIDKILSHQNGYVLVMPDAGGISLDRYLQQQRQSTGQLHLPVATGLDIAIQMADVLHYLSQQRIIHQNIQPANILIYPQTNQIQLIDFGMALIDFGMASRLPQENPEIHPPQSVEGTLAYMAPEQTGRVNCGIDYRTDFYALGVSLFELFTGKLPFPTADLIVLLSAHWAQSPPSPQHCNSSTPAGLAAIIRKLMAKNAADRYQSALGLKHDLATCLSQWKASGMVDEFDLGQQDMSDRFLLPERLYGRETAVKALLGAFERATQGNSALMLVTGGAGVGKTALVHAVHRRIIRQQAYFIQGKFDRLNRSLPFSAFVQAFRQLIKQLLSQSDAALAIWNQKMRRAVGAQGQVMIDLIPELERLLGAQPAVPELAGHAAQHRLHQLLGKVIRIFATREHPLVIFLDDLQWADAASLQLLKVLMQSIDRGHLLFIGAYCDQEVFAGHPLPLTLAKITSTPADVQTLALAPLGQAEIGQFVADTLRCSTAIAAPLSHWVYQKTQGNPFFCMQLLTRLYEAQSIGFDGAMGHWQYDLIRAQQFALTDDVLVLIVSRLKTLPEATQACLKNAACLGYQFDLATLAVVCEKSLDSVASDLWPALRLGLVLPQSQTYKFFQRGDGNDPVVDEPPAECRPALNADYCFLHDRVQQAAYSLIPEPQQQSTHLTIGKRLYQTADVQNSPAPGLNPRMFDIVNQLNLGRDLIVAPLEREQLAALNWQAGQQAKRTTDYLTASDYFAIGLDLQASDSWEKNQVFTRQRYLEAAEVAYFSGNFAVMEQRLKPVFAQVNQPLELAKAYELKILAYDAQNQSLEAIKIALPFLQTLGLEFSLEPNHRDVEQAIAAVMLRLGARPIQDLIGLPRLQCPISIAAIRTIMHLGPMRDAMAPHLMPVLVAQAVCLSIDNGNAPESALAYADYALMQCGIGADIANGDQFSQVAISLLSQFDDDYIQCRVLQTVNTFVVPWRSHLNQSLQPLLQAYAIGLGGGELRFAALAVWRYVSHRYWLGTNLRELADEMADYRQVIQLLNQVNQDATLQQHNILQQVMRNLSAILPSPSRLTGDFYNPEMMLSRLEQDNDITVLSTFYLHQLILHYLFEESAQAIQTSVRLKPYLKGLTAAYASATFYFYHALALLEHYALLSPPEQLAARAEIATSQAKLAHWSSFAPMNFQHKLDLIAAEQYQIAAPRSLSIDLYDRAIAGAEANGYVQEAALANELAAKFYLDWGKEWVAAGYMQAAYDGYTHWGAAAKTHDLERRYAHLLQPMLQVPGSGLNPLEILASIASPELSSHSSHAAIANADNAPQMFDFAALLNSAQSLVETLQLDTLLQQLTQMILQNSGADRCAVIQPDPTGTWQIQAMATPTQINLAPELLAGNDSVPIQLIQYVRNTQEALVLHDHHFNLPFVDDYLNQAQPQSVLCLPILRKSTLIGVLYLQHQSTANIFSQERILIVNFLCHQAAIALENARLHAQVQAESYRLETSQQRLEQIIQQIPVAVIEWDAEFKFKTWNPAAESIFGYSADEISGQPFHQIIPEEEQAYVDAVANQTVGQSRSSHAINANLTKDGQRITCEWFNAPILNADGELLSGVSIAVDITGRQQLEQQQQQLTAILEATSDYIGSASVDGKIIWQNKQLRQLRPDLDAQHHVFDCHPQWVNDLFASQVFTAAIQNGTWSGESALLDSTGAEIPVSQVIIAHKAADGTITNFSTIMRDIRDRKALERELEFSKFALEHVSDCLYCIAVDGQLVNVNQAACQRLGYTHTELYAKSIFEIEVALEPSLWPDYWQDLKRQRSATIESLHRSKSGEIFPVEIVATYLEFDGQEYNFAIARDTSERSRLALARQQTEAALQLSEARAMAFFDQAAVGFIEVDIKSHKCVRANALFCEMTGYTSAELSELTVAEITYSEDLLESMQAMKRLYCGQVDSLTLEKRYCRKDGTIFWANTTIYLIRVQDGEAIYSVGLVQDISERKRLEVERQRAEAALQLSEARALATFAQAAVGIVESDIQTGKISRVNHYFSIMMGYTTEELQALSVDDITHPDDRLIAQDLLGHLYDQDIDSFTVEKRYLRQDQSYFWASMTVSLIQVPGEAIQRCLSVIQDISDRKAAEAALSRTQFALENTAIGIFWINQDGQFTDVNEAACDRLGYDVEELKAMFVWDITPTFSAVDWSDYWQALSHDIYERLETFHQAKNRKIYPVEITSNYLEYGGVGCIFAQVQDISERKQAEKTLLFTQYSVDNAADCTLWIQSDGLISYANQAASMMHGYDREALMSMSIFDLNPNISYEFWCAHWQDIKQSGNVILESHHRNQAGDIFPVEIVVNFFEFEGEEYNFARVRDISDRKAAEAQQQQMNERLAMTNRELTRATQLKDEFLANMSHELRTPLNAVLGMCELLQEELYGPLNAHQMKSIGTIARSGEHLLALINDVLDVSKISVGQVDLDLTSVEVQRLCEACSMLVKQQAYKQELQLEVVIEPDIHLIAADERRLLQAIVNLLSNAVKFTPERGCVTLDVTRQSNVENHPGEWICFAVKDTGIGIASTDYDRLFQPFIQVDSRLNRKYEGTGLGLTLVKQITEMHGGFITVKSEVGRGSCFALYLPDVALPLSLMGAVSPSVSQLSHADVGPTSQEFLILLAEDNEANILTISAYLEALGYDLVVAHNGREAITMARTMSIDLILMDIQMPEMDGLEAIRQIRQTPLTAEVPIIALTALAMEGDREKCLAAGADDYVSKPIKLKQLATMVQQYVTLLTSAKN</sequence>
<dbReference type="CDD" id="cd14014">
    <property type="entry name" value="STKc_PknB_like"/>
    <property type="match status" value="1"/>
</dbReference>
<dbReference type="Gene3D" id="1.10.510.10">
    <property type="entry name" value="Transferase(Phosphotransferase) domain 1"/>
    <property type="match status" value="1"/>
</dbReference>
<dbReference type="GO" id="GO:0005524">
    <property type="term" value="F:ATP binding"/>
    <property type="evidence" value="ECO:0007669"/>
    <property type="project" value="InterPro"/>
</dbReference>
<dbReference type="Pfam" id="PF08447">
    <property type="entry name" value="PAS_3"/>
    <property type="match status" value="2"/>
</dbReference>
<dbReference type="SUPFAM" id="SSF56112">
    <property type="entry name" value="Protein kinase-like (PK-like)"/>
    <property type="match status" value="1"/>
</dbReference>
<evidence type="ECO:0000256" key="6">
    <source>
        <dbReference type="ARBA" id="ARBA00022777"/>
    </source>
</evidence>
<feature type="modified residue" description="4-aspartylphosphate" evidence="9">
    <location>
        <position position="2750"/>
    </location>
</feature>
<keyword evidence="5" id="KW-0808">Transferase</keyword>
<dbReference type="Pfam" id="PF02518">
    <property type="entry name" value="HATPase_c"/>
    <property type="match status" value="1"/>
</dbReference>
<dbReference type="GO" id="GO:0006355">
    <property type="term" value="P:regulation of DNA-templated transcription"/>
    <property type="evidence" value="ECO:0007669"/>
    <property type="project" value="InterPro"/>
</dbReference>
<evidence type="ECO:0000256" key="3">
    <source>
        <dbReference type="ARBA" id="ARBA00012438"/>
    </source>
</evidence>
<dbReference type="SUPFAM" id="SSF52172">
    <property type="entry name" value="CheY-like"/>
    <property type="match status" value="1"/>
</dbReference>
<evidence type="ECO:0000256" key="8">
    <source>
        <dbReference type="ARBA" id="ARBA00074306"/>
    </source>
</evidence>
<dbReference type="SMART" id="SM00065">
    <property type="entry name" value="GAF"/>
    <property type="match status" value="1"/>
</dbReference>
<dbReference type="InterPro" id="IPR011006">
    <property type="entry name" value="CheY-like_superfamily"/>
</dbReference>
<dbReference type="InterPro" id="IPR003594">
    <property type="entry name" value="HATPase_dom"/>
</dbReference>
<dbReference type="InterPro" id="IPR004358">
    <property type="entry name" value="Sig_transdc_His_kin-like_C"/>
</dbReference>
<dbReference type="InterPro" id="IPR001610">
    <property type="entry name" value="PAC"/>
</dbReference>
<feature type="domain" description="PAS" evidence="14">
    <location>
        <begin position="2056"/>
        <end position="2127"/>
    </location>
</feature>
<evidence type="ECO:0000259" key="12">
    <source>
        <dbReference type="PROSITE" id="PS50109"/>
    </source>
</evidence>
<dbReference type="Pfam" id="PF01590">
    <property type="entry name" value="GAF"/>
    <property type="match status" value="1"/>
</dbReference>
<dbReference type="EMBL" id="JADEXQ010000162">
    <property type="protein sequence ID" value="MBE9033201.1"/>
    <property type="molecule type" value="Genomic_DNA"/>
</dbReference>
<reference evidence="16" key="1">
    <citation type="submission" date="2020-10" db="EMBL/GenBank/DDBJ databases">
        <authorList>
            <person name="Castelo-Branco R."/>
            <person name="Eusebio N."/>
            <person name="Adriana R."/>
            <person name="Vieira A."/>
            <person name="Brugerolle De Fraissinette N."/>
            <person name="Rezende De Castro R."/>
            <person name="Schneider M.P."/>
            <person name="Vasconcelos V."/>
            <person name="Leao P.N."/>
        </authorList>
    </citation>
    <scope>NUCLEOTIDE SEQUENCE</scope>
    <source>
        <strain evidence="16">LEGE 11480</strain>
    </source>
</reference>
<dbReference type="Gene3D" id="3.40.50.300">
    <property type="entry name" value="P-loop containing nucleotide triphosphate hydrolases"/>
    <property type="match status" value="1"/>
</dbReference>
<dbReference type="RefSeq" id="WP_264328010.1">
    <property type="nucleotide sequence ID" value="NZ_JADEXQ010000162.1"/>
</dbReference>
<dbReference type="PROSITE" id="PS50112">
    <property type="entry name" value="PAS"/>
    <property type="match status" value="4"/>
</dbReference>
<dbReference type="Pfam" id="PF00989">
    <property type="entry name" value="PAS"/>
    <property type="match status" value="1"/>
</dbReference>
<evidence type="ECO:0000313" key="17">
    <source>
        <dbReference type="Proteomes" id="UP000625316"/>
    </source>
</evidence>
<dbReference type="InterPro" id="IPR001789">
    <property type="entry name" value="Sig_transdc_resp-reg_receiver"/>
</dbReference>
<dbReference type="CDD" id="cd00082">
    <property type="entry name" value="HisKA"/>
    <property type="match status" value="1"/>
</dbReference>
<dbReference type="Proteomes" id="UP000625316">
    <property type="component" value="Unassembled WGS sequence"/>
</dbReference>
<dbReference type="Gene3D" id="3.40.50.2300">
    <property type="match status" value="1"/>
</dbReference>
<comment type="catalytic activity">
    <reaction evidence="1">
        <text>ATP + protein L-histidine = ADP + protein N-phospho-L-histidine.</text>
        <dbReference type="EC" id="2.7.13.3"/>
    </reaction>
</comment>
<dbReference type="SMART" id="SM00448">
    <property type="entry name" value="REC"/>
    <property type="match status" value="1"/>
</dbReference>
<organism evidence="16 17">
    <name type="scientific">Romeriopsis navalis LEGE 11480</name>
    <dbReference type="NCBI Taxonomy" id="2777977"/>
    <lineage>
        <taxon>Bacteria</taxon>
        <taxon>Bacillati</taxon>
        <taxon>Cyanobacteriota</taxon>
        <taxon>Cyanophyceae</taxon>
        <taxon>Leptolyngbyales</taxon>
        <taxon>Leptolyngbyaceae</taxon>
        <taxon>Romeriopsis</taxon>
        <taxon>Romeriopsis navalis</taxon>
    </lineage>
</organism>
<dbReference type="PROSITE" id="PS50113">
    <property type="entry name" value="PAC"/>
    <property type="match status" value="3"/>
</dbReference>
<dbReference type="InterPro" id="IPR000014">
    <property type="entry name" value="PAS"/>
</dbReference>
<dbReference type="SUPFAM" id="SSF55874">
    <property type="entry name" value="ATPase domain of HSP90 chaperone/DNA topoisomerase II/histidine kinase"/>
    <property type="match status" value="1"/>
</dbReference>
<dbReference type="Pfam" id="PF00512">
    <property type="entry name" value="HisKA"/>
    <property type="match status" value="1"/>
</dbReference>
<dbReference type="SUPFAM" id="SSF55785">
    <property type="entry name" value="PYP-like sensor domain (PAS domain)"/>
    <property type="match status" value="7"/>
</dbReference>
<dbReference type="PROSITE" id="PS50011">
    <property type="entry name" value="PROTEIN_KINASE_DOM"/>
    <property type="match status" value="1"/>
</dbReference>
<dbReference type="Gene3D" id="3.30.450.40">
    <property type="match status" value="1"/>
</dbReference>
<feature type="domain" description="PAC" evidence="15">
    <location>
        <begin position="2131"/>
        <end position="2183"/>
    </location>
</feature>
<dbReference type="InterPro" id="IPR003661">
    <property type="entry name" value="HisK_dim/P_dom"/>
</dbReference>
<keyword evidence="4 9" id="KW-0597">Phosphoprotein</keyword>
<dbReference type="CDD" id="cd17546">
    <property type="entry name" value="REC_hyHK_CKI1_RcsC-like"/>
    <property type="match status" value="1"/>
</dbReference>
<feature type="domain" description="Protein kinase" evidence="11">
    <location>
        <begin position="12"/>
        <end position="286"/>
    </location>
</feature>
<evidence type="ECO:0000259" key="11">
    <source>
        <dbReference type="PROSITE" id="PS50011"/>
    </source>
</evidence>
<dbReference type="EC" id="2.7.13.3" evidence="3"/>
<accession>A0A928VR93</accession>
<evidence type="ECO:0000259" key="15">
    <source>
        <dbReference type="PROSITE" id="PS50113"/>
    </source>
</evidence>
<comment type="caution">
    <text evidence="16">The sequence shown here is derived from an EMBL/GenBank/DDBJ whole genome shotgun (WGS) entry which is preliminary data.</text>
</comment>
<dbReference type="Pfam" id="PF13191">
    <property type="entry name" value="AAA_16"/>
    <property type="match status" value="1"/>
</dbReference>
<dbReference type="InterPro" id="IPR003018">
    <property type="entry name" value="GAF"/>
</dbReference>
<dbReference type="Gene3D" id="3.30.200.20">
    <property type="entry name" value="Phosphorylase Kinase, domain 1"/>
    <property type="match status" value="1"/>
</dbReference>
<name>A0A928VR93_9CYAN</name>
<evidence type="ECO:0000256" key="7">
    <source>
        <dbReference type="ARBA" id="ARBA00023012"/>
    </source>
</evidence>
<evidence type="ECO:0000256" key="1">
    <source>
        <dbReference type="ARBA" id="ARBA00000085"/>
    </source>
</evidence>
<feature type="domain" description="PAS" evidence="14">
    <location>
        <begin position="1791"/>
        <end position="1841"/>
    </location>
</feature>
<comment type="similarity">
    <text evidence="2">In the N-terminal section; belongs to the phytochrome family.</text>
</comment>
<proteinExistence type="inferred from homology"/>
<evidence type="ECO:0000256" key="4">
    <source>
        <dbReference type="ARBA" id="ARBA00022553"/>
    </source>
</evidence>
<feature type="coiled-coil region" evidence="10">
    <location>
        <begin position="2032"/>
        <end position="2059"/>
    </location>
</feature>
<dbReference type="InterPro" id="IPR005467">
    <property type="entry name" value="His_kinase_dom"/>
</dbReference>
<dbReference type="PANTHER" id="PTHR43642:SF1">
    <property type="entry name" value="HYBRID SIGNAL TRANSDUCTION HISTIDINE KINASE G"/>
    <property type="match status" value="1"/>
</dbReference>
<dbReference type="Gene3D" id="1.10.287.130">
    <property type="match status" value="1"/>
</dbReference>
<dbReference type="Pfam" id="PF00072">
    <property type="entry name" value="Response_reg"/>
    <property type="match status" value="1"/>
</dbReference>
<keyword evidence="6" id="KW-0418">Kinase</keyword>
<feature type="domain" description="PAS" evidence="14">
    <location>
        <begin position="2180"/>
        <end position="2222"/>
    </location>
</feature>
<dbReference type="FunFam" id="1.10.287.130:FF:000145">
    <property type="entry name" value="Sensory transduction histidine kinase"/>
    <property type="match status" value="1"/>
</dbReference>
<dbReference type="Gene3D" id="3.30.565.10">
    <property type="entry name" value="Histidine kinase-like ATPase, C-terminal domain"/>
    <property type="match status" value="1"/>
</dbReference>
<feature type="domain" description="PAC" evidence="15">
    <location>
        <begin position="1619"/>
        <end position="1675"/>
    </location>
</feature>
<dbReference type="SMART" id="SM00086">
    <property type="entry name" value="PAC"/>
    <property type="match status" value="6"/>
</dbReference>
<dbReference type="PANTHER" id="PTHR43642">
    <property type="entry name" value="HYBRID SIGNAL TRANSDUCTION HISTIDINE KINASE G"/>
    <property type="match status" value="1"/>
</dbReference>
<dbReference type="CDD" id="cd00009">
    <property type="entry name" value="AAA"/>
    <property type="match status" value="1"/>
</dbReference>
<dbReference type="SMART" id="SM00387">
    <property type="entry name" value="HATPase_c"/>
    <property type="match status" value="1"/>
</dbReference>
<dbReference type="InterPro" id="IPR036890">
    <property type="entry name" value="HATPase_C_sf"/>
</dbReference>
<dbReference type="SMART" id="SM00388">
    <property type="entry name" value="HisKA"/>
    <property type="match status" value="1"/>
</dbReference>
<dbReference type="SUPFAM" id="SSF55781">
    <property type="entry name" value="GAF domain-like"/>
    <property type="match status" value="1"/>
</dbReference>
<keyword evidence="10" id="KW-0175">Coiled coil</keyword>
<dbReference type="InterPro" id="IPR029016">
    <property type="entry name" value="GAF-like_dom_sf"/>
</dbReference>
<dbReference type="InterPro" id="IPR053159">
    <property type="entry name" value="Hybrid_Histidine_Kinase"/>
</dbReference>
<dbReference type="InterPro" id="IPR011009">
    <property type="entry name" value="Kinase-like_dom_sf"/>
</dbReference>
<dbReference type="InterPro" id="IPR036097">
    <property type="entry name" value="HisK_dim/P_sf"/>
</dbReference>
<dbReference type="InterPro" id="IPR027417">
    <property type="entry name" value="P-loop_NTPase"/>
</dbReference>
<dbReference type="Pfam" id="PF00069">
    <property type="entry name" value="Pkinase"/>
    <property type="match status" value="1"/>
</dbReference>
<dbReference type="PROSITE" id="PS50109">
    <property type="entry name" value="HIS_KIN"/>
    <property type="match status" value="1"/>
</dbReference>
<gene>
    <name evidence="16" type="ORF">IQ266_26040</name>
</gene>
<feature type="domain" description="PAS" evidence="14">
    <location>
        <begin position="1550"/>
        <end position="1620"/>
    </location>
</feature>
<dbReference type="InterPro" id="IPR013767">
    <property type="entry name" value="PAS_fold"/>
</dbReference>
<keyword evidence="7" id="KW-0902">Two-component regulatory system</keyword>
<evidence type="ECO:0000259" key="13">
    <source>
        <dbReference type="PROSITE" id="PS50110"/>
    </source>
</evidence>
<dbReference type="Gene3D" id="3.30.450.20">
    <property type="entry name" value="PAS domain"/>
    <property type="match status" value="7"/>
</dbReference>
<feature type="domain" description="Histidine kinase" evidence="12">
    <location>
        <begin position="2446"/>
        <end position="2672"/>
    </location>
</feature>
<protein>
    <recommendedName>
        <fullName evidence="8">Circadian input-output histidine kinase CikA</fullName>
        <ecNumber evidence="3">2.7.13.3</ecNumber>
    </recommendedName>
</protein>
<dbReference type="InterPro" id="IPR000700">
    <property type="entry name" value="PAS-assoc_C"/>
</dbReference>
<feature type="domain" description="PAC" evidence="15">
    <location>
        <begin position="1996"/>
        <end position="2048"/>
    </location>
</feature>
<feature type="domain" description="Response regulatory" evidence="13">
    <location>
        <begin position="2701"/>
        <end position="2817"/>
    </location>
</feature>
<evidence type="ECO:0000256" key="2">
    <source>
        <dbReference type="ARBA" id="ARBA00006402"/>
    </source>
</evidence>
<dbReference type="PRINTS" id="PR00344">
    <property type="entry name" value="BCTRLSENSOR"/>
</dbReference>
<dbReference type="InterPro" id="IPR035965">
    <property type="entry name" value="PAS-like_dom_sf"/>
</dbReference>
<dbReference type="NCBIfam" id="TIGR00229">
    <property type="entry name" value="sensory_box"/>
    <property type="match status" value="6"/>
</dbReference>
<dbReference type="InterPro" id="IPR041664">
    <property type="entry name" value="AAA_16"/>
</dbReference>
<dbReference type="InterPro" id="IPR013655">
    <property type="entry name" value="PAS_fold_3"/>
</dbReference>
<dbReference type="SUPFAM" id="SSF52540">
    <property type="entry name" value="P-loop containing nucleoside triphosphate hydrolases"/>
    <property type="match status" value="1"/>
</dbReference>
<dbReference type="PROSITE" id="PS50110">
    <property type="entry name" value="RESPONSE_REGULATORY"/>
    <property type="match status" value="1"/>
</dbReference>
<evidence type="ECO:0000256" key="9">
    <source>
        <dbReference type="PROSITE-ProRule" id="PRU00169"/>
    </source>
</evidence>
<dbReference type="CDD" id="cd00130">
    <property type="entry name" value="PAS"/>
    <property type="match status" value="6"/>
</dbReference>
<evidence type="ECO:0000256" key="10">
    <source>
        <dbReference type="SAM" id="Coils"/>
    </source>
</evidence>
<keyword evidence="17" id="KW-1185">Reference proteome</keyword>
<dbReference type="SUPFAM" id="SSF47384">
    <property type="entry name" value="Homodimeric domain of signal transducing histidine kinase"/>
    <property type="match status" value="1"/>
</dbReference>